<feature type="region of interest" description="Disordered" evidence="5">
    <location>
        <begin position="237"/>
        <end position="261"/>
    </location>
</feature>
<dbReference type="GO" id="GO:0006120">
    <property type="term" value="P:mitochondrial electron transport, NADH to ubiquinone"/>
    <property type="evidence" value="ECO:0007669"/>
    <property type="project" value="TreeGrafter"/>
</dbReference>
<dbReference type="Proteomes" id="UP000521872">
    <property type="component" value="Unassembled WGS sequence"/>
</dbReference>
<evidence type="ECO:0000256" key="5">
    <source>
        <dbReference type="SAM" id="MobiDB-lite"/>
    </source>
</evidence>
<evidence type="ECO:0000256" key="3">
    <source>
        <dbReference type="ARBA" id="ARBA00023128"/>
    </source>
</evidence>
<evidence type="ECO:0000256" key="1">
    <source>
        <dbReference type="ARBA" id="ARBA00004173"/>
    </source>
</evidence>
<keyword evidence="3" id="KW-0496">Mitochondrion</keyword>
<reference evidence="7 8" key="1">
    <citation type="submission" date="2019-12" db="EMBL/GenBank/DDBJ databases">
        <authorList>
            <person name="Floudas D."/>
            <person name="Bentzer J."/>
            <person name="Ahren D."/>
            <person name="Johansson T."/>
            <person name="Persson P."/>
            <person name="Tunlid A."/>
        </authorList>
    </citation>
    <scope>NUCLEOTIDE SEQUENCE [LARGE SCALE GENOMIC DNA]</scope>
    <source>
        <strain evidence="7 8">CBS 102.39</strain>
    </source>
</reference>
<comment type="caution">
    <text evidence="7">The sequence shown here is derived from an EMBL/GenBank/DDBJ whole genome shotgun (WGS) entry which is preliminary data.</text>
</comment>
<dbReference type="EMBL" id="JAACJL010000045">
    <property type="protein sequence ID" value="KAF4613767.1"/>
    <property type="molecule type" value="Genomic_DNA"/>
</dbReference>
<keyword evidence="4" id="KW-0143">Chaperone</keyword>
<dbReference type="SUPFAM" id="SSF49785">
    <property type="entry name" value="Galactose-binding domain-like"/>
    <property type="match status" value="1"/>
</dbReference>
<evidence type="ECO:0000313" key="7">
    <source>
        <dbReference type="EMBL" id="KAF4613767.1"/>
    </source>
</evidence>
<feature type="domain" description="NADH:ubiquinone oxidoreductase intermediate-associated protein 30" evidence="6">
    <location>
        <begin position="41"/>
        <end position="229"/>
    </location>
</feature>
<dbReference type="InterPro" id="IPR008979">
    <property type="entry name" value="Galactose-bd-like_sf"/>
</dbReference>
<dbReference type="GO" id="GO:0051082">
    <property type="term" value="F:unfolded protein binding"/>
    <property type="evidence" value="ECO:0007669"/>
    <property type="project" value="TreeGrafter"/>
</dbReference>
<protein>
    <recommendedName>
        <fullName evidence="6">NADH:ubiquinone oxidoreductase intermediate-associated protein 30 domain-containing protein</fullName>
    </recommendedName>
</protein>
<comment type="subcellular location">
    <subcellularLocation>
        <location evidence="1">Mitochondrion</location>
    </subcellularLocation>
</comment>
<proteinExistence type="inferred from homology"/>
<dbReference type="GO" id="GO:0005739">
    <property type="term" value="C:mitochondrion"/>
    <property type="evidence" value="ECO:0007669"/>
    <property type="project" value="UniProtKB-SubCell"/>
</dbReference>
<evidence type="ECO:0000259" key="6">
    <source>
        <dbReference type="Pfam" id="PF08547"/>
    </source>
</evidence>
<evidence type="ECO:0000256" key="4">
    <source>
        <dbReference type="ARBA" id="ARBA00023186"/>
    </source>
</evidence>
<gene>
    <name evidence="7" type="ORF">D9613_007871</name>
</gene>
<dbReference type="InterPro" id="IPR039131">
    <property type="entry name" value="NDUFAF1"/>
</dbReference>
<dbReference type="AlphaFoldDB" id="A0A8H4VLA1"/>
<dbReference type="PANTHER" id="PTHR13194:SF18">
    <property type="entry name" value="COMPLEX I INTERMEDIATE-ASSOCIATED PROTEIN 30, MITOCHONDRIAL"/>
    <property type="match status" value="1"/>
</dbReference>
<comment type="similarity">
    <text evidence="2">Belongs to the CIA30 family.</text>
</comment>
<organism evidence="7 8">
    <name type="scientific">Agrocybe pediades</name>
    <dbReference type="NCBI Taxonomy" id="84607"/>
    <lineage>
        <taxon>Eukaryota</taxon>
        <taxon>Fungi</taxon>
        <taxon>Dikarya</taxon>
        <taxon>Basidiomycota</taxon>
        <taxon>Agaricomycotina</taxon>
        <taxon>Agaricomycetes</taxon>
        <taxon>Agaricomycetidae</taxon>
        <taxon>Agaricales</taxon>
        <taxon>Agaricineae</taxon>
        <taxon>Strophariaceae</taxon>
        <taxon>Agrocybe</taxon>
    </lineage>
</organism>
<dbReference type="PANTHER" id="PTHR13194">
    <property type="entry name" value="COMPLEX I INTERMEDIATE-ASSOCIATED PROTEIN 30"/>
    <property type="match status" value="1"/>
</dbReference>
<dbReference type="InterPro" id="IPR013857">
    <property type="entry name" value="NADH-UbQ_OxRdtase-assoc_prot30"/>
</dbReference>
<name>A0A8H4VLA1_9AGAR</name>
<evidence type="ECO:0000256" key="2">
    <source>
        <dbReference type="ARBA" id="ARBA00007884"/>
    </source>
</evidence>
<evidence type="ECO:0000313" key="8">
    <source>
        <dbReference type="Proteomes" id="UP000521872"/>
    </source>
</evidence>
<accession>A0A8H4VLA1</accession>
<dbReference type="Pfam" id="PF08547">
    <property type="entry name" value="CIA30"/>
    <property type="match status" value="1"/>
</dbReference>
<sequence length="261" mass="29480">MSQSYLSQYLQRTVQIANKTMKDIIFMRGVEGPVRSPRTMFSFNTPEDIKQYATGCDADIGGLSTVHLDLNTDPEVNRPIGKPASGVFWGDMRLKVKPGFEKKIRGGYAGFRNTNRPAFLFGNLLEDASNHEFLRLRLRVAGDPRTHTSYFVNIQTDGPVSSDLWQHRLYFQKKNQWEDVLIPFDNFVRTNSGEMSQTQISMYREKIRTVGVSILGGNSGVDGKYELGIDTIGLTNEEDIDSMSRPAEKDPEEVSLDEKTP</sequence>
<keyword evidence="8" id="KW-1185">Reference proteome</keyword>
<dbReference type="GO" id="GO:0010257">
    <property type="term" value="P:NADH dehydrogenase complex assembly"/>
    <property type="evidence" value="ECO:0007669"/>
    <property type="project" value="TreeGrafter"/>
</dbReference>